<gene>
    <name evidence="4" type="ORF">DKW60_18550</name>
</gene>
<feature type="transmembrane region" description="Helical" evidence="1">
    <location>
        <begin position="141"/>
        <end position="158"/>
    </location>
</feature>
<evidence type="ECO:0000256" key="1">
    <source>
        <dbReference type="SAM" id="Phobius"/>
    </source>
</evidence>
<protein>
    <submittedName>
        <fullName evidence="4">Acyltransferase</fullName>
    </submittedName>
</protein>
<evidence type="ECO:0000259" key="3">
    <source>
        <dbReference type="Pfam" id="PF19040"/>
    </source>
</evidence>
<feature type="transmembrane region" description="Helical" evidence="1">
    <location>
        <begin position="7"/>
        <end position="25"/>
    </location>
</feature>
<comment type="caution">
    <text evidence="4">The sequence shown here is derived from an EMBL/GenBank/DDBJ whole genome shotgun (WGS) entry which is preliminary data.</text>
</comment>
<feature type="transmembrane region" description="Helical" evidence="1">
    <location>
        <begin position="31"/>
        <end position="51"/>
    </location>
</feature>
<keyword evidence="4" id="KW-0012">Acyltransferase</keyword>
<feature type="domain" description="SGNH" evidence="3">
    <location>
        <begin position="393"/>
        <end position="638"/>
    </location>
</feature>
<feature type="transmembrane region" description="Helical" evidence="1">
    <location>
        <begin position="343"/>
        <end position="362"/>
    </location>
</feature>
<feature type="transmembrane region" description="Helical" evidence="1">
    <location>
        <begin position="165"/>
        <end position="183"/>
    </location>
</feature>
<accession>A0A317C404</accession>
<dbReference type="GO" id="GO:0009103">
    <property type="term" value="P:lipopolysaccharide biosynthetic process"/>
    <property type="evidence" value="ECO:0007669"/>
    <property type="project" value="TreeGrafter"/>
</dbReference>
<dbReference type="Pfam" id="PF19040">
    <property type="entry name" value="SGNH"/>
    <property type="match status" value="1"/>
</dbReference>
<keyword evidence="1" id="KW-0472">Membrane</keyword>
<reference evidence="4 5" key="1">
    <citation type="submission" date="2018-05" db="EMBL/GenBank/DDBJ databases">
        <title>Leucothrix arctica sp. nov., isolated from Arctic seawater.</title>
        <authorList>
            <person name="Choi A."/>
            <person name="Baek K."/>
        </authorList>
    </citation>
    <scope>NUCLEOTIDE SEQUENCE [LARGE SCALE GENOMIC DNA]</scope>
    <source>
        <strain evidence="4 5">JCM 18388</strain>
    </source>
</reference>
<evidence type="ECO:0000259" key="2">
    <source>
        <dbReference type="Pfam" id="PF01757"/>
    </source>
</evidence>
<dbReference type="InterPro" id="IPR050879">
    <property type="entry name" value="Acyltransferase_3"/>
</dbReference>
<dbReference type="InterPro" id="IPR002656">
    <property type="entry name" value="Acyl_transf_3_dom"/>
</dbReference>
<dbReference type="AlphaFoldDB" id="A0A317C404"/>
<dbReference type="RefSeq" id="WP_109839159.1">
    <property type="nucleotide sequence ID" value="NZ_QGKM01000071.1"/>
</dbReference>
<dbReference type="OrthoDB" id="9767863at2"/>
<keyword evidence="1" id="KW-0812">Transmembrane</keyword>
<proteinExistence type="predicted"/>
<dbReference type="InterPro" id="IPR043968">
    <property type="entry name" value="SGNH"/>
</dbReference>
<name>A0A317C404_9GAMM</name>
<dbReference type="Proteomes" id="UP000245539">
    <property type="component" value="Unassembled WGS sequence"/>
</dbReference>
<keyword evidence="5" id="KW-1185">Reference proteome</keyword>
<feature type="domain" description="Acyltransferase 3" evidence="2">
    <location>
        <begin position="5"/>
        <end position="319"/>
    </location>
</feature>
<dbReference type="GO" id="GO:0016747">
    <property type="term" value="F:acyltransferase activity, transferring groups other than amino-acyl groups"/>
    <property type="evidence" value="ECO:0007669"/>
    <property type="project" value="InterPro"/>
</dbReference>
<organism evidence="4 5">
    <name type="scientific">Leucothrix pacifica</name>
    <dbReference type="NCBI Taxonomy" id="1247513"/>
    <lineage>
        <taxon>Bacteria</taxon>
        <taxon>Pseudomonadati</taxon>
        <taxon>Pseudomonadota</taxon>
        <taxon>Gammaproteobacteria</taxon>
        <taxon>Thiotrichales</taxon>
        <taxon>Thiotrichaceae</taxon>
        <taxon>Leucothrix</taxon>
    </lineage>
</organism>
<feature type="transmembrane region" description="Helical" evidence="1">
    <location>
        <begin position="303"/>
        <end position="322"/>
    </location>
</feature>
<feature type="transmembrane region" description="Helical" evidence="1">
    <location>
        <begin position="189"/>
        <end position="208"/>
    </location>
</feature>
<feature type="transmembrane region" description="Helical" evidence="1">
    <location>
        <begin position="72"/>
        <end position="91"/>
    </location>
</feature>
<dbReference type="EMBL" id="QGKM01000071">
    <property type="protein sequence ID" value="PWQ93009.1"/>
    <property type="molecule type" value="Genomic_DNA"/>
</dbReference>
<evidence type="ECO:0000313" key="5">
    <source>
        <dbReference type="Proteomes" id="UP000245539"/>
    </source>
</evidence>
<keyword evidence="4" id="KW-0808">Transferase</keyword>
<evidence type="ECO:0000313" key="4">
    <source>
        <dbReference type="EMBL" id="PWQ93009.1"/>
    </source>
</evidence>
<dbReference type="PANTHER" id="PTHR23028">
    <property type="entry name" value="ACETYLTRANSFERASE"/>
    <property type="match status" value="1"/>
</dbReference>
<dbReference type="Pfam" id="PF01757">
    <property type="entry name" value="Acyl_transf_3"/>
    <property type="match status" value="1"/>
</dbReference>
<keyword evidence="1" id="KW-1133">Transmembrane helix</keyword>
<sequence length="648" mass="73516">MQFRNDINGLRAIAVIAVMLFHFDASWLPGGFAGVDVFFVISGFLMTSIIFRGLESDDFSVMKFYVSRANRIIPALAVLCIALLVFGWFYITPLDYKALGKHVGGSISFISNFMYWRESGYFDVASHEKWLLHTWSLSTEWQFYMLYPIALVIMRKMMSINAMKITLLVATIAGFALSIILTQKLPNSSYYLLPSRFWEMLLGGIAYLYPLTLNEPQKKTMERFGLGLIVLTYVFISQANAWPGYLAIIPVMGTFLVILAQRNDSLITGNIIFQKLGKWSYSIYLWHWPLVVAISYYTLGTAFIYAGLALSVLLGYLSYRYIERIKLKVYFDNLLAYLKCKPLYIALLTCLLGGLTYAGNGFESHYPQAVIHADKESLNRNPHGCINNGEVVTPCIIGNPNHIKAIIVGDSHADALTGSVSSAIDLQQHGIVALTISSCPLVVNAKLTKFNPFCYQANQQRMDYLMQNHHGVPVFWVARTPIYAHGLSDPKKIKDSSDTKPLIYFKRQYDVATDAFFAEFKRELTNTITQLKRNHPVYLVQPTPEMNRNIPKTLARNYLLNARHDLSIDYQDYLNRSGKVRQLIQDVSEMTASQVLDPIPYLCDAQRCKAQHNDRPIFYDADHLSEYGNKLLTPLFAQVLAMMETSTD</sequence>
<dbReference type="GO" id="GO:0016020">
    <property type="term" value="C:membrane"/>
    <property type="evidence" value="ECO:0007669"/>
    <property type="project" value="TreeGrafter"/>
</dbReference>
<dbReference type="PANTHER" id="PTHR23028:SF53">
    <property type="entry name" value="ACYL_TRANSF_3 DOMAIN-CONTAINING PROTEIN"/>
    <property type="match status" value="1"/>
</dbReference>